<dbReference type="AlphaFoldDB" id="A0A5B6VMU5"/>
<proteinExistence type="predicted"/>
<evidence type="ECO:0000313" key="1">
    <source>
        <dbReference type="EMBL" id="KAA3470387.1"/>
    </source>
</evidence>
<evidence type="ECO:0000313" key="2">
    <source>
        <dbReference type="Proteomes" id="UP000325315"/>
    </source>
</evidence>
<name>A0A5B6VMU5_9ROSI</name>
<keyword evidence="1" id="KW-0675">Receptor</keyword>
<dbReference type="EMBL" id="SMMG02000006">
    <property type="protein sequence ID" value="KAA3470387.1"/>
    <property type="molecule type" value="Genomic_DNA"/>
</dbReference>
<gene>
    <name evidence="1" type="ORF">EPI10_016100</name>
</gene>
<comment type="caution">
    <text evidence="1">The sequence shown here is derived from an EMBL/GenBank/DDBJ whole genome shotgun (WGS) entry which is preliminary data.</text>
</comment>
<dbReference type="OrthoDB" id="991447at2759"/>
<keyword evidence="1" id="KW-0418">Kinase</keyword>
<dbReference type="GO" id="GO:0016301">
    <property type="term" value="F:kinase activity"/>
    <property type="evidence" value="ECO:0007669"/>
    <property type="project" value="UniProtKB-KW"/>
</dbReference>
<reference evidence="2" key="1">
    <citation type="journal article" date="2019" name="Plant Biotechnol. J.">
        <title>Genome sequencing of the Australian wild diploid species Gossypium australe highlights disease resistance and delayed gland morphogenesis.</title>
        <authorList>
            <person name="Cai Y."/>
            <person name="Cai X."/>
            <person name="Wang Q."/>
            <person name="Wang P."/>
            <person name="Zhang Y."/>
            <person name="Cai C."/>
            <person name="Xu Y."/>
            <person name="Wang K."/>
            <person name="Zhou Z."/>
            <person name="Wang C."/>
            <person name="Geng S."/>
            <person name="Li B."/>
            <person name="Dong Q."/>
            <person name="Hou Y."/>
            <person name="Wang H."/>
            <person name="Ai P."/>
            <person name="Liu Z."/>
            <person name="Yi F."/>
            <person name="Sun M."/>
            <person name="An G."/>
            <person name="Cheng J."/>
            <person name="Zhang Y."/>
            <person name="Shi Q."/>
            <person name="Xie Y."/>
            <person name="Shi X."/>
            <person name="Chang Y."/>
            <person name="Huang F."/>
            <person name="Chen Y."/>
            <person name="Hong S."/>
            <person name="Mi L."/>
            <person name="Sun Q."/>
            <person name="Zhang L."/>
            <person name="Zhou B."/>
            <person name="Peng R."/>
            <person name="Zhang X."/>
            <person name="Liu F."/>
        </authorList>
    </citation>
    <scope>NUCLEOTIDE SEQUENCE [LARGE SCALE GENOMIC DNA]</scope>
    <source>
        <strain evidence="2">cv. PA1801</strain>
    </source>
</reference>
<keyword evidence="2" id="KW-1185">Reference proteome</keyword>
<keyword evidence="1" id="KW-0808">Transferase</keyword>
<accession>A0A5B6VMU5</accession>
<protein>
    <submittedName>
        <fullName evidence="1">Putative LRR receptor-like serine/threonine-protein kinase</fullName>
    </submittedName>
</protein>
<dbReference type="Proteomes" id="UP000325315">
    <property type="component" value="Unassembled WGS sequence"/>
</dbReference>
<sequence length="78" mass="8638">MSSSSFSPTPQLVLNAFDPREGIVNADPEPPPLKAKPTVAQIKQHFDDRAKMYKAMSCLQNSVSDLIFTRIMACETPK</sequence>
<organism evidence="1 2">
    <name type="scientific">Gossypium australe</name>
    <dbReference type="NCBI Taxonomy" id="47621"/>
    <lineage>
        <taxon>Eukaryota</taxon>
        <taxon>Viridiplantae</taxon>
        <taxon>Streptophyta</taxon>
        <taxon>Embryophyta</taxon>
        <taxon>Tracheophyta</taxon>
        <taxon>Spermatophyta</taxon>
        <taxon>Magnoliopsida</taxon>
        <taxon>eudicotyledons</taxon>
        <taxon>Gunneridae</taxon>
        <taxon>Pentapetalae</taxon>
        <taxon>rosids</taxon>
        <taxon>malvids</taxon>
        <taxon>Malvales</taxon>
        <taxon>Malvaceae</taxon>
        <taxon>Malvoideae</taxon>
        <taxon>Gossypium</taxon>
    </lineage>
</organism>